<dbReference type="Proteomes" id="UP001623600">
    <property type="component" value="Unassembled WGS sequence"/>
</dbReference>
<dbReference type="Pfam" id="PF21274">
    <property type="entry name" value="Rng_hyd_C"/>
    <property type="match status" value="1"/>
</dbReference>
<evidence type="ECO:0000313" key="2">
    <source>
        <dbReference type="Proteomes" id="UP001623600"/>
    </source>
</evidence>
<reference evidence="1 2" key="1">
    <citation type="submission" date="2024-11" db="EMBL/GenBank/DDBJ databases">
        <authorList>
            <person name="Heng Y.C."/>
            <person name="Lim A.C.H."/>
            <person name="Lee J.K.Y."/>
            <person name="Kittelmann S."/>
        </authorList>
    </citation>
    <scope>NUCLEOTIDE SEQUENCE [LARGE SCALE GENOMIC DNA]</scope>
    <source>
        <strain evidence="1 2">WILCCON 0112</strain>
    </source>
</reference>
<feature type="non-terminal residue" evidence="1">
    <location>
        <position position="1"/>
    </location>
</feature>
<dbReference type="EMBL" id="JBJIAB010000230">
    <property type="protein sequence ID" value="MFL0168852.1"/>
    <property type="molecule type" value="Genomic_DNA"/>
</dbReference>
<comment type="caution">
    <text evidence="1">The sequence shown here is derived from an EMBL/GenBank/DDBJ whole genome shotgun (WGS) entry which is preliminary data.</text>
</comment>
<keyword evidence="2" id="KW-1185">Reference proteome</keyword>
<evidence type="ECO:0000313" key="1">
    <source>
        <dbReference type="EMBL" id="MFL0168852.1"/>
    </source>
</evidence>
<accession>A0ABW8SEH9</accession>
<gene>
    <name evidence="1" type="ORF">ACJDTP_28060</name>
</gene>
<name>A0ABW8SEH9_9CLOT</name>
<protein>
    <submittedName>
        <fullName evidence="1">2,4-dichlorophenol 6-monooxygenase</fullName>
    </submittedName>
</protein>
<proteinExistence type="predicted"/>
<organism evidence="1 2">
    <name type="scientific">Candidatus Clostridium helianthi</name>
    <dbReference type="NCBI Taxonomy" id="3381660"/>
    <lineage>
        <taxon>Bacteria</taxon>
        <taxon>Bacillati</taxon>
        <taxon>Bacillota</taxon>
        <taxon>Clostridia</taxon>
        <taxon>Eubacteriales</taxon>
        <taxon>Clostridiaceae</taxon>
        <taxon>Clostridium</taxon>
    </lineage>
</organism>
<sequence length="84" mass="9194">STLDLVGHGRFTLLTGIGGEAWVAAAKKVGKELGIGIDAHVIGPRQTWQDFTGDWARARDVRDSGVVLTRPDQHVCWRRETVAD</sequence>
<feature type="non-terminal residue" evidence="1">
    <location>
        <position position="84"/>
    </location>
</feature>
<dbReference type="Gene3D" id="3.40.30.120">
    <property type="match status" value="1"/>
</dbReference>